<protein>
    <submittedName>
        <fullName evidence="1">Uncharacterized protein</fullName>
    </submittedName>
</protein>
<organism evidence="1 2">
    <name type="scientific">Methanopyrus kandleri</name>
    <dbReference type="NCBI Taxonomy" id="2320"/>
    <lineage>
        <taxon>Archaea</taxon>
        <taxon>Methanobacteriati</taxon>
        <taxon>Methanobacteriota</taxon>
        <taxon>Methanomada group</taxon>
        <taxon>Methanopyri</taxon>
        <taxon>Methanopyrales</taxon>
        <taxon>Methanopyraceae</taxon>
        <taxon>Methanopyrus</taxon>
    </lineage>
</organism>
<dbReference type="Proteomes" id="UP000619545">
    <property type="component" value="Unassembled WGS sequence"/>
</dbReference>
<evidence type="ECO:0000313" key="2">
    <source>
        <dbReference type="Proteomes" id="UP000619545"/>
    </source>
</evidence>
<accession>A0A832T620</accession>
<sequence length="149" mass="16673">MEEERKRKWIKPWPVSRRNLAIMLMGALLLSIGRIAEYTAWAARPVPKQEGLRIIGIDVVGCDFLPEEVIRSNVMASGLRPGSVIKGGTLITPEGKKIPLHEAIRRARIYAMRSVIPGTKIKPIRSVQITIKRSGVVVVRVIEDYGLPR</sequence>
<comment type="caution">
    <text evidence="1">The sequence shown here is derived from an EMBL/GenBank/DDBJ whole genome shotgun (WGS) entry which is preliminary data.</text>
</comment>
<name>A0A832T620_9EURY</name>
<dbReference type="AlphaFoldDB" id="A0A832T620"/>
<dbReference type="RefSeq" id="WP_011019120.1">
    <property type="nucleotide sequence ID" value="NZ_DUJS01000002.1"/>
</dbReference>
<proteinExistence type="predicted"/>
<reference evidence="1" key="1">
    <citation type="journal article" date="2020" name="bioRxiv">
        <title>A rank-normalized archaeal taxonomy based on genome phylogeny resolves widespread incomplete and uneven classifications.</title>
        <authorList>
            <person name="Rinke C."/>
            <person name="Chuvochina M."/>
            <person name="Mussig A.J."/>
            <person name="Chaumeil P.-A."/>
            <person name="Waite D.W."/>
            <person name="Whitman W.B."/>
            <person name="Parks D.H."/>
            <person name="Hugenholtz P."/>
        </authorList>
    </citation>
    <scope>NUCLEOTIDE SEQUENCE</scope>
    <source>
        <strain evidence="1">UBA8853</strain>
    </source>
</reference>
<dbReference type="OMA" id="RPGSYIK"/>
<dbReference type="GeneID" id="1476852"/>
<gene>
    <name evidence="1" type="ORF">HA336_02160</name>
</gene>
<evidence type="ECO:0000313" key="1">
    <source>
        <dbReference type="EMBL" id="HII70022.1"/>
    </source>
</evidence>
<dbReference type="EMBL" id="DUJS01000002">
    <property type="protein sequence ID" value="HII70022.1"/>
    <property type="molecule type" value="Genomic_DNA"/>
</dbReference>